<evidence type="ECO:0000313" key="2">
    <source>
        <dbReference type="EMBL" id="HAE7572178.1"/>
    </source>
</evidence>
<feature type="transmembrane region" description="Helical" evidence="1">
    <location>
        <begin position="6"/>
        <end position="30"/>
    </location>
</feature>
<evidence type="ECO:0000256" key="1">
    <source>
        <dbReference type="SAM" id="Phobius"/>
    </source>
</evidence>
<name>A0A736I2B7_SALET</name>
<keyword evidence="1" id="KW-0472">Membrane</keyword>
<proteinExistence type="predicted"/>
<keyword evidence="1" id="KW-1133">Transmembrane helix</keyword>
<accession>A0A736I2B7</accession>
<reference evidence="2" key="1">
    <citation type="journal article" date="2018" name="Genome Biol.">
        <title>SKESA: strategic k-mer extension for scrupulous assemblies.</title>
        <authorList>
            <person name="Souvorov A."/>
            <person name="Agarwala R."/>
            <person name="Lipman D.J."/>
        </authorList>
    </citation>
    <scope>NUCLEOTIDE SEQUENCE</scope>
    <source>
        <strain evidence="2">BCW_4019</strain>
    </source>
</reference>
<dbReference type="AlphaFoldDB" id="A0A736I2B7"/>
<sequence length="295" mass="34291">MDWNVFFSTVSQTSGAIVGIFSAFLITKIISNQSDFGRMKERVSLLINKSKSLKLEADARYFDWYNKRKQERELEKLEGMFDETSDFLSADEYYDKLNFSPFQSREDVLIAIANAIDSRKSERENRPLNFYEAMASKIRMPLTILGSEVQEEFELIEALKVRILANINDIDYVYNEITKEKYGKNLITISIVASSLLFSLGVIYPLSFIPKISGEDINISFMAFFDVLFSIRGFFLSLITVVFLSLMAVFLYININLRFEKKVILELKGYMQIKEYSEYFENERKNDLYFQSKGG</sequence>
<feature type="transmembrane region" description="Helical" evidence="1">
    <location>
        <begin position="186"/>
        <end position="209"/>
    </location>
</feature>
<reference evidence="2" key="2">
    <citation type="submission" date="2018-07" db="EMBL/GenBank/DDBJ databases">
        <authorList>
            <consortium name="NCBI Pathogen Detection Project"/>
        </authorList>
    </citation>
    <scope>NUCLEOTIDE SEQUENCE</scope>
    <source>
        <strain evidence="2">BCW_4019</strain>
    </source>
</reference>
<feature type="transmembrane region" description="Helical" evidence="1">
    <location>
        <begin position="229"/>
        <end position="253"/>
    </location>
</feature>
<dbReference type="EMBL" id="DAASYR010000022">
    <property type="protein sequence ID" value="HAE7572178.1"/>
    <property type="molecule type" value="Genomic_DNA"/>
</dbReference>
<gene>
    <name evidence="2" type="ORF">G4P57_002639</name>
</gene>
<protein>
    <submittedName>
        <fullName evidence="2">Uncharacterized protein</fullName>
    </submittedName>
</protein>
<keyword evidence="1" id="KW-0812">Transmembrane</keyword>
<comment type="caution">
    <text evidence="2">The sequence shown here is derived from an EMBL/GenBank/DDBJ whole genome shotgun (WGS) entry which is preliminary data.</text>
</comment>
<organism evidence="2">
    <name type="scientific">Salmonella enterica subsp. enterica serovar 4,[5],12:b:-</name>
    <dbReference type="NCBI Taxonomy" id="1340177"/>
    <lineage>
        <taxon>Bacteria</taxon>
        <taxon>Pseudomonadati</taxon>
        <taxon>Pseudomonadota</taxon>
        <taxon>Gammaproteobacteria</taxon>
        <taxon>Enterobacterales</taxon>
        <taxon>Enterobacteriaceae</taxon>
        <taxon>Salmonella</taxon>
    </lineage>
</organism>